<dbReference type="InterPro" id="IPR002347">
    <property type="entry name" value="SDR_fam"/>
</dbReference>
<feature type="domain" description="Ketoreductase" evidence="3">
    <location>
        <begin position="10"/>
        <end position="197"/>
    </location>
</feature>
<dbReference type="PRINTS" id="PR00080">
    <property type="entry name" value="SDRFAMILY"/>
</dbReference>
<protein>
    <submittedName>
        <fullName evidence="4">Short-subunit dehydrogenase</fullName>
    </submittedName>
</protein>
<dbReference type="PROSITE" id="PS00061">
    <property type="entry name" value="ADH_SHORT"/>
    <property type="match status" value="1"/>
</dbReference>
<gene>
    <name evidence="4" type="ORF">EV688_101410</name>
</gene>
<comment type="similarity">
    <text evidence="1 2">Belongs to the short-chain dehydrogenases/reductases (SDR) family.</text>
</comment>
<evidence type="ECO:0000256" key="1">
    <source>
        <dbReference type="ARBA" id="ARBA00006484"/>
    </source>
</evidence>
<dbReference type="EMBL" id="SLWX01000001">
    <property type="protein sequence ID" value="TCO78592.1"/>
    <property type="molecule type" value="Genomic_DNA"/>
</dbReference>
<dbReference type="PANTHER" id="PTHR44269:SF1">
    <property type="entry name" value="DEHYDROGENASE_REDUCTASE SDR FAMILY MEMBER 7"/>
    <property type="match status" value="1"/>
</dbReference>
<dbReference type="Proteomes" id="UP000294980">
    <property type="component" value="Unassembled WGS sequence"/>
</dbReference>
<keyword evidence="5" id="KW-1185">Reference proteome</keyword>
<proteinExistence type="inferred from homology"/>
<sequence length="283" mass="29602">MNEPMDFSKCVVWITGASSGIGAALATQLAKRGSSLVLSARDTSALESVRNECLRNGATPDTVMVLPLDVLDIDAMADRTAEVVAQFGRIDLLLNNAGVSQRSTCVDTDLSVYRQMLDINVLGPIALSKAVLPMMLKQGSGTIAVTSSVAGKVGAPLRTGYCAAKHAVMGFFDALRTEIGPLGLQVTTITPGFIRTNVARNALNAQGKAAGMSDDDIEGGMSADECATAIIEGFVAGLPEIAVGKGPEMALLDLKRTDPEAAFRMLEEMAVKSGAIAVPHRQH</sequence>
<dbReference type="InterPro" id="IPR020904">
    <property type="entry name" value="Sc_DH/Rdtase_CS"/>
</dbReference>
<organism evidence="4 5">
    <name type="scientific">Chromatocurvus halotolerans</name>
    <dbReference type="NCBI Taxonomy" id="1132028"/>
    <lineage>
        <taxon>Bacteria</taxon>
        <taxon>Pseudomonadati</taxon>
        <taxon>Pseudomonadota</taxon>
        <taxon>Gammaproteobacteria</taxon>
        <taxon>Cellvibrionales</taxon>
        <taxon>Halieaceae</taxon>
        <taxon>Chromatocurvus</taxon>
    </lineage>
</organism>
<evidence type="ECO:0000313" key="4">
    <source>
        <dbReference type="EMBL" id="TCO78592.1"/>
    </source>
</evidence>
<evidence type="ECO:0000259" key="3">
    <source>
        <dbReference type="SMART" id="SM00822"/>
    </source>
</evidence>
<dbReference type="NCBIfam" id="NF004825">
    <property type="entry name" value="PRK06181.1"/>
    <property type="match status" value="1"/>
</dbReference>
<reference evidence="4 5" key="1">
    <citation type="submission" date="2019-03" db="EMBL/GenBank/DDBJ databases">
        <title>Genomic Encyclopedia of Type Strains, Phase IV (KMG-IV): sequencing the most valuable type-strain genomes for metagenomic binning, comparative biology and taxonomic classification.</title>
        <authorList>
            <person name="Goeker M."/>
        </authorList>
    </citation>
    <scope>NUCLEOTIDE SEQUENCE [LARGE SCALE GENOMIC DNA]</scope>
    <source>
        <strain evidence="4 5">DSM 23344</strain>
    </source>
</reference>
<dbReference type="PRINTS" id="PR00081">
    <property type="entry name" value="GDHRDH"/>
</dbReference>
<dbReference type="SUPFAM" id="SSF51735">
    <property type="entry name" value="NAD(P)-binding Rossmann-fold domains"/>
    <property type="match status" value="1"/>
</dbReference>
<dbReference type="InterPro" id="IPR053011">
    <property type="entry name" value="SDR_family_member_7"/>
</dbReference>
<name>A0A4R2KZF8_9GAMM</name>
<dbReference type="PANTHER" id="PTHR44269">
    <property type="entry name" value="DEHYDROGENASE/REDUCTASE SDR FAMILY MEMBER 7-RELATED"/>
    <property type="match status" value="1"/>
</dbReference>
<dbReference type="InterPro" id="IPR057326">
    <property type="entry name" value="KR_dom"/>
</dbReference>
<dbReference type="Gene3D" id="3.40.50.720">
    <property type="entry name" value="NAD(P)-binding Rossmann-like Domain"/>
    <property type="match status" value="1"/>
</dbReference>
<dbReference type="InterPro" id="IPR036291">
    <property type="entry name" value="NAD(P)-bd_dom_sf"/>
</dbReference>
<evidence type="ECO:0000313" key="5">
    <source>
        <dbReference type="Proteomes" id="UP000294980"/>
    </source>
</evidence>
<dbReference type="RefSeq" id="WP_205686581.1">
    <property type="nucleotide sequence ID" value="NZ_QQSW01000006.1"/>
</dbReference>
<comment type="caution">
    <text evidence="4">The sequence shown here is derived from an EMBL/GenBank/DDBJ whole genome shotgun (WGS) entry which is preliminary data.</text>
</comment>
<dbReference type="SMART" id="SM00822">
    <property type="entry name" value="PKS_KR"/>
    <property type="match status" value="1"/>
</dbReference>
<dbReference type="Pfam" id="PF00106">
    <property type="entry name" value="adh_short"/>
    <property type="match status" value="1"/>
</dbReference>
<dbReference type="AlphaFoldDB" id="A0A4R2KZF8"/>
<accession>A0A4R2KZF8</accession>
<evidence type="ECO:0000256" key="2">
    <source>
        <dbReference type="RuleBase" id="RU000363"/>
    </source>
</evidence>